<organism evidence="2 3">
    <name type="scientific">Natronoarchaeum philippinense</name>
    <dbReference type="NCBI Taxonomy" id="558529"/>
    <lineage>
        <taxon>Archaea</taxon>
        <taxon>Methanobacteriati</taxon>
        <taxon>Methanobacteriota</taxon>
        <taxon>Stenosarchaea group</taxon>
        <taxon>Halobacteria</taxon>
        <taxon>Halobacteriales</taxon>
        <taxon>Natronoarchaeaceae</taxon>
    </lineage>
</organism>
<keyword evidence="3" id="KW-1185">Reference proteome</keyword>
<dbReference type="OrthoDB" id="321964at2157"/>
<gene>
    <name evidence="2" type="ORF">SAMN06269185_2825</name>
</gene>
<evidence type="ECO:0000313" key="2">
    <source>
        <dbReference type="EMBL" id="SNZ16950.1"/>
    </source>
</evidence>
<dbReference type="AlphaFoldDB" id="A0A285P5G1"/>
<feature type="region of interest" description="Disordered" evidence="1">
    <location>
        <begin position="1"/>
        <end position="20"/>
    </location>
</feature>
<reference evidence="2 3" key="1">
    <citation type="submission" date="2017-09" db="EMBL/GenBank/DDBJ databases">
        <authorList>
            <person name="Ehlers B."/>
            <person name="Leendertz F.H."/>
        </authorList>
    </citation>
    <scope>NUCLEOTIDE SEQUENCE [LARGE SCALE GENOMIC DNA]</scope>
    <source>
        <strain evidence="2 3">DSM 27208</strain>
    </source>
</reference>
<dbReference type="RefSeq" id="WP_097009725.1">
    <property type="nucleotide sequence ID" value="NZ_OBEJ01000004.1"/>
</dbReference>
<evidence type="ECO:0000256" key="1">
    <source>
        <dbReference type="SAM" id="MobiDB-lite"/>
    </source>
</evidence>
<evidence type="ECO:0000313" key="3">
    <source>
        <dbReference type="Proteomes" id="UP000219453"/>
    </source>
</evidence>
<protein>
    <submittedName>
        <fullName evidence="2">Uncharacterized protein</fullName>
    </submittedName>
</protein>
<dbReference type="Proteomes" id="UP000219453">
    <property type="component" value="Unassembled WGS sequence"/>
</dbReference>
<dbReference type="EMBL" id="OBEJ01000004">
    <property type="protein sequence ID" value="SNZ16950.1"/>
    <property type="molecule type" value="Genomic_DNA"/>
</dbReference>
<sequence length="69" mass="7635">MSPKEWESLPMDPDPEDDLGYEPLELDVVSAESNGKHQLLFLPADEDALRADAFIVASDSAVCDVRDCR</sequence>
<accession>A0A285P5G1</accession>
<proteinExistence type="predicted"/>
<name>A0A285P5G1_NATPI</name>